<protein>
    <recommendedName>
        <fullName evidence="7">Calpain catalytic domain-containing protein</fullName>
    </recommendedName>
</protein>
<dbReference type="InterPro" id="IPR001300">
    <property type="entry name" value="Peptidase_C2_calpain_cat"/>
</dbReference>
<dbReference type="EMBL" id="HBJB01003005">
    <property type="protein sequence ID" value="CAE0843373.1"/>
    <property type="molecule type" value="Transcribed_RNA"/>
</dbReference>
<accession>A0A7S4LQH2</accession>
<reference evidence="8" key="1">
    <citation type="submission" date="2021-01" db="EMBL/GenBank/DDBJ databases">
        <authorList>
            <person name="Corre E."/>
            <person name="Pelletier E."/>
            <person name="Niang G."/>
            <person name="Scheremetjew M."/>
            <person name="Finn R."/>
            <person name="Kale V."/>
            <person name="Holt S."/>
            <person name="Cochrane G."/>
            <person name="Meng A."/>
            <person name="Brown T."/>
            <person name="Cohen L."/>
        </authorList>
    </citation>
    <scope>NUCLEOTIDE SEQUENCE</scope>
    <source>
        <strain evidence="8">LB1974</strain>
    </source>
</reference>
<dbReference type="SMART" id="SM00230">
    <property type="entry name" value="CysPc"/>
    <property type="match status" value="1"/>
</dbReference>
<keyword evidence="2" id="KW-0645">Protease</keyword>
<proteinExistence type="inferred from homology"/>
<evidence type="ECO:0000256" key="5">
    <source>
        <dbReference type="PROSITE-ProRule" id="PRU00239"/>
    </source>
</evidence>
<dbReference type="InterPro" id="IPR038765">
    <property type="entry name" value="Papain-like_cys_pep_sf"/>
</dbReference>
<keyword evidence="4" id="KW-0788">Thiol protease</keyword>
<evidence type="ECO:0000256" key="2">
    <source>
        <dbReference type="ARBA" id="ARBA00022670"/>
    </source>
</evidence>
<dbReference type="Pfam" id="PF00648">
    <property type="entry name" value="Peptidase_C2"/>
    <property type="match status" value="1"/>
</dbReference>
<feature type="domain" description="Calpain catalytic" evidence="7">
    <location>
        <begin position="85"/>
        <end position="376"/>
    </location>
</feature>
<sequence>MGEAASEGQTGFFGTVTGWMTGASKEKKEEPRKMVVVKERVSEEGWYLADPGDQWLQVEAKGRKAFNSYLGQCLPKEKGGMGWVKWRDTLEPSFDSENWFASTNHTAAHKRKAPHHWTRISDLCSGVQVFPTPSHDRPQTHLGRVYQGALTNMYMIEALQVIAMRPSLARSMFIASDPQKGLYVVRLYVNGGWTFVAVDDLIPMDPFDRPLCATSQYFPYCSFASILEKAYAKLHMSWDTISEGGYTEEALVDFTGGLVGRFHLRNVACDRLFVYLMEMQRECMWVARTHMQSCQMRGINLGTTYPYVIHRVVQFEGQCYVQLLYGGPAAEDGGLQDSVPYNLIYGYPEKMGDGAVWMVMEDFHQYFDTVIECRLLNSDPACLFIHGMPPSRHEDTVVAPWKSKGNTGWCEYLWAYDAEQEGGAQALDPSRAPNFLITVYNTPCEVTCCLAQANLRREEGFAAWNDNRDPERDPYPAVQLNVMQRKEGHVDEYVFVTSSNWMPCREATVSFRVGVHASKYMIHAVIDDSGVSAISKAIFRVYSTVAVEVLPTRPGVKPQWSPPDGPLAGMPLDFFQAGDTGEPTVWDEDEGKGVGNSTWEVDPSEGRVVICNVKAVEGNAIVTTQMLCQIQTGSLVKFTQGSMFDKDGSKVPGPAIRGLEDGESYYARALDDDRFSLHPTLDDAEGDGEPIAISGGGKSNRFIWNEDPDGEGIIRCYALDPRDGKQFLGQPGKTTTEGDGCSVM</sequence>
<evidence type="ECO:0000313" key="8">
    <source>
        <dbReference type="EMBL" id="CAE0843373.1"/>
    </source>
</evidence>
<name>A0A7S4LQH2_OXYMA</name>
<comment type="similarity">
    <text evidence="1">Belongs to the peptidase C2 family.</text>
</comment>
<evidence type="ECO:0000256" key="1">
    <source>
        <dbReference type="ARBA" id="ARBA00007623"/>
    </source>
</evidence>
<dbReference type="PROSITE" id="PS50203">
    <property type="entry name" value="CALPAIN_CAT"/>
    <property type="match status" value="1"/>
</dbReference>
<feature type="region of interest" description="Disordered" evidence="6">
    <location>
        <begin position="725"/>
        <end position="744"/>
    </location>
</feature>
<dbReference type="GO" id="GO:0006508">
    <property type="term" value="P:proteolysis"/>
    <property type="evidence" value="ECO:0007669"/>
    <property type="project" value="UniProtKB-KW"/>
</dbReference>
<dbReference type="PANTHER" id="PTHR10183">
    <property type="entry name" value="CALPAIN"/>
    <property type="match status" value="1"/>
</dbReference>
<keyword evidence="3" id="KW-0378">Hydrolase</keyword>
<dbReference type="InterPro" id="IPR022684">
    <property type="entry name" value="Calpain_cysteine_protease"/>
</dbReference>
<dbReference type="PANTHER" id="PTHR10183:SF379">
    <property type="entry name" value="CALPAIN-5"/>
    <property type="match status" value="1"/>
</dbReference>
<gene>
    <name evidence="8" type="ORF">OMAR00294_LOCUS2464</name>
</gene>
<evidence type="ECO:0000259" key="7">
    <source>
        <dbReference type="PROSITE" id="PS50203"/>
    </source>
</evidence>
<dbReference type="AlphaFoldDB" id="A0A7S4LQH2"/>
<dbReference type="SUPFAM" id="SSF54001">
    <property type="entry name" value="Cysteine proteinases"/>
    <property type="match status" value="1"/>
</dbReference>
<evidence type="ECO:0000256" key="6">
    <source>
        <dbReference type="SAM" id="MobiDB-lite"/>
    </source>
</evidence>
<dbReference type="GO" id="GO:0004198">
    <property type="term" value="F:calcium-dependent cysteine-type endopeptidase activity"/>
    <property type="evidence" value="ECO:0007669"/>
    <property type="project" value="InterPro"/>
</dbReference>
<evidence type="ECO:0000256" key="4">
    <source>
        <dbReference type="ARBA" id="ARBA00022807"/>
    </source>
</evidence>
<evidence type="ECO:0000256" key="3">
    <source>
        <dbReference type="ARBA" id="ARBA00022801"/>
    </source>
</evidence>
<comment type="caution">
    <text evidence="5">Lacks conserved residue(s) required for the propagation of feature annotation.</text>
</comment>
<organism evidence="8">
    <name type="scientific">Oxyrrhis marina</name>
    <name type="common">Dinoflagellate</name>
    <dbReference type="NCBI Taxonomy" id="2969"/>
    <lineage>
        <taxon>Eukaryota</taxon>
        <taxon>Sar</taxon>
        <taxon>Alveolata</taxon>
        <taxon>Dinophyceae</taxon>
        <taxon>Oxyrrhinales</taxon>
        <taxon>Oxyrrhinaceae</taxon>
        <taxon>Oxyrrhis</taxon>
    </lineage>
</organism>